<feature type="domain" description="SANT" evidence="2">
    <location>
        <begin position="921"/>
        <end position="972"/>
    </location>
</feature>
<feature type="region of interest" description="Disordered" evidence="1">
    <location>
        <begin position="637"/>
        <end position="662"/>
    </location>
</feature>
<dbReference type="STRING" id="564608.C1MWF5"/>
<feature type="compositionally biased region" description="Pro residues" evidence="1">
    <location>
        <begin position="203"/>
        <end position="213"/>
    </location>
</feature>
<proteinExistence type="predicted"/>
<dbReference type="Gene3D" id="1.10.10.60">
    <property type="entry name" value="Homeodomain-like"/>
    <property type="match status" value="1"/>
</dbReference>
<dbReference type="eggNOG" id="KOG1878">
    <property type="taxonomic scope" value="Eukaryota"/>
</dbReference>
<keyword evidence="4" id="KW-1185">Reference proteome</keyword>
<dbReference type="Pfam" id="PF00249">
    <property type="entry name" value="Myb_DNA-binding"/>
    <property type="match status" value="2"/>
</dbReference>
<feature type="compositionally biased region" description="Basic and acidic residues" evidence="1">
    <location>
        <begin position="437"/>
        <end position="463"/>
    </location>
</feature>
<dbReference type="Proteomes" id="UP000001876">
    <property type="component" value="Unassembled WGS sequence"/>
</dbReference>
<evidence type="ECO:0000313" key="4">
    <source>
        <dbReference type="Proteomes" id="UP000001876"/>
    </source>
</evidence>
<feature type="compositionally biased region" description="Basic and acidic residues" evidence="1">
    <location>
        <begin position="145"/>
        <end position="157"/>
    </location>
</feature>
<feature type="region of interest" description="Disordered" evidence="1">
    <location>
        <begin position="871"/>
        <end position="927"/>
    </location>
</feature>
<dbReference type="PROSITE" id="PS51293">
    <property type="entry name" value="SANT"/>
    <property type="match status" value="2"/>
</dbReference>
<dbReference type="InterPro" id="IPR009057">
    <property type="entry name" value="Homeodomain-like_sf"/>
</dbReference>
<name>C1MWF5_MICPC</name>
<dbReference type="PANTHER" id="PTHR47340">
    <property type="entry name" value="DUPLICATED HOMEODOMAIN-LIKE SUPERFAMILY PROTEIN"/>
    <property type="match status" value="1"/>
</dbReference>
<dbReference type="InterPro" id="IPR001005">
    <property type="entry name" value="SANT/Myb"/>
</dbReference>
<feature type="compositionally biased region" description="Gly residues" evidence="1">
    <location>
        <begin position="73"/>
        <end position="83"/>
    </location>
</feature>
<feature type="compositionally biased region" description="Low complexity" evidence="1">
    <location>
        <begin position="234"/>
        <end position="255"/>
    </location>
</feature>
<feature type="region of interest" description="Disordered" evidence="1">
    <location>
        <begin position="435"/>
        <end position="463"/>
    </location>
</feature>
<dbReference type="OrthoDB" id="10258692at2759"/>
<dbReference type="EMBL" id="GG663741">
    <property type="protein sequence ID" value="EEH56159.1"/>
    <property type="molecule type" value="Genomic_DNA"/>
</dbReference>
<dbReference type="RefSeq" id="XP_003060207.1">
    <property type="nucleotide sequence ID" value="XM_003060161.1"/>
</dbReference>
<feature type="compositionally biased region" description="Gly residues" evidence="1">
    <location>
        <begin position="307"/>
        <end position="316"/>
    </location>
</feature>
<gene>
    <name evidence="3" type="ORF">MICPUCDRAFT_47784</name>
</gene>
<sequence>MDRDRDRARNRSGFGGGYPPRQAGGSNDERRDQPGWQQNNAGPDRDRDRSSRPSAWGQGLRGVNGPTSSGAGASHGGRGGGQGPYHNRGPNAGGTGWDRPSGNGGGARPSLLASQRPRMGMGGSKYGANPTTATIVRNPSSYGRADSRDRSPPRSLDRVASASDGGQWRGDEREEGEAGEVRTRRDSRGDSRFGGGGGGWDKPQPPAPAPAPAPAATATPTEEGELPPAPAPAPIARQASAPAATAATPEESPAPAKRKKLGWGQGLARGKSLPTPLAGAGAGGDDRIPTPSLDGQPPLPFGPPPGSTGGGPGLDGGSSNPYDISSFRGDANRTPPLPSGAPPPDARKRDPFIAVDTPGGVVSAPSPWGHSEDSLPGSAGGRGVGGGGAVDPIARAAAAKAAKAEAAARKEMMRDIELKKASILEKMEETDAAIGVLERDIAESEDKGENDREQVEAQRTHEDARLRRELEGARARVQHAEKAATRAEARAEEREKHAEEIASGVAQEMDDDELARAAEAAARAVQRMLAGREPRHALVKRVCDRNKSLAAKSHLGLKTTCGLPLPHEHERVAVDEIAARNVAAEAAPERAAIKDAVVSVLRRRGAHVADKELTLAVTYLKRREMWKMRVLRAAHAKLEKEKKEQGSSSGRGRGGRASMADTFGTVRSDYEQELLIRQLQNRERLKTLTKLPAMVLDPEEKRLAVFRTRNALVEDPYGEMEQLKKVRPWTPEEKKIFHEKFASYGKNFKRIATFIDGRTTADCVVYYYQRQKTDDGFRGRRKALAKKRRAYAEAQRMTGGAWKGPHAAQAVAAQAQAAKAAAKAKEEEEARRGALGVEARQERAALAAAARAEKKAKEKKKAKAAKAAAEAAAANESEEEDDLPIAAPKKKSKGGGSGDKLESADDAVAATSDAKDAKEDKAAEKWTSKERARFLEELLEHGRDFKAVAAALPSKSATACKAFFAKHKKSLGLEKIVEEHARNVKAKKEKEEKGDVAAGEAAAAAAAAAAVPDVPDMKTETKPEVAAPPSVSGAGNGGKKRKAEDADDGKDAKVAKTEDA</sequence>
<evidence type="ECO:0000259" key="2">
    <source>
        <dbReference type="PROSITE" id="PS51293"/>
    </source>
</evidence>
<feature type="compositionally biased region" description="Gly residues" evidence="1">
    <location>
        <begin position="91"/>
        <end position="107"/>
    </location>
</feature>
<dbReference type="PANTHER" id="PTHR47340:SF1">
    <property type="entry name" value="DUPLICATED HOMEODOMAIN-LIKE SUPERFAMILY PROTEIN"/>
    <property type="match status" value="1"/>
</dbReference>
<feature type="compositionally biased region" description="Pro residues" evidence="1">
    <location>
        <begin position="335"/>
        <end position="344"/>
    </location>
</feature>
<protein>
    <submittedName>
        <fullName evidence="3">Predicted protein</fullName>
    </submittedName>
</protein>
<feature type="compositionally biased region" description="Basic and acidic residues" evidence="1">
    <location>
        <begin position="1049"/>
        <end position="1060"/>
    </location>
</feature>
<feature type="compositionally biased region" description="Basic and acidic residues" evidence="1">
    <location>
        <begin position="913"/>
        <end position="927"/>
    </location>
</feature>
<feature type="compositionally biased region" description="Basic and acidic residues" evidence="1">
    <location>
        <begin position="984"/>
        <end position="995"/>
    </location>
</feature>
<dbReference type="Gene3D" id="1.20.58.1880">
    <property type="match status" value="1"/>
</dbReference>
<feature type="compositionally biased region" description="Basic and acidic residues" evidence="1">
    <location>
        <begin position="179"/>
        <end position="191"/>
    </location>
</feature>
<evidence type="ECO:0000313" key="3">
    <source>
        <dbReference type="EMBL" id="EEH56159.1"/>
    </source>
</evidence>
<organism evidence="4">
    <name type="scientific">Micromonas pusilla (strain CCMP1545)</name>
    <name type="common">Picoplanktonic green alga</name>
    <dbReference type="NCBI Taxonomy" id="564608"/>
    <lineage>
        <taxon>Eukaryota</taxon>
        <taxon>Viridiplantae</taxon>
        <taxon>Chlorophyta</taxon>
        <taxon>Mamiellophyceae</taxon>
        <taxon>Mamiellales</taxon>
        <taxon>Mamiellaceae</taxon>
        <taxon>Micromonas</taxon>
    </lineage>
</organism>
<feature type="domain" description="SANT" evidence="2">
    <location>
        <begin position="729"/>
        <end position="775"/>
    </location>
</feature>
<dbReference type="InterPro" id="IPR017884">
    <property type="entry name" value="SANT_dom"/>
</dbReference>
<dbReference type="SUPFAM" id="SSF46689">
    <property type="entry name" value="Homeodomain-like"/>
    <property type="match status" value="2"/>
</dbReference>
<dbReference type="SMART" id="SM00717">
    <property type="entry name" value="SANT"/>
    <property type="match status" value="2"/>
</dbReference>
<feature type="compositionally biased region" description="Polar residues" evidence="1">
    <location>
        <begin position="129"/>
        <end position="141"/>
    </location>
</feature>
<dbReference type="GeneID" id="9685354"/>
<feature type="region of interest" description="Disordered" evidence="1">
    <location>
        <begin position="984"/>
        <end position="1060"/>
    </location>
</feature>
<accession>C1MWF5</accession>
<dbReference type="KEGG" id="mpp:MICPUCDRAFT_47784"/>
<feature type="compositionally biased region" description="Gly residues" evidence="1">
    <location>
        <begin position="378"/>
        <end position="389"/>
    </location>
</feature>
<feature type="region of interest" description="Disordered" evidence="1">
    <location>
        <begin position="1"/>
        <end position="390"/>
    </location>
</feature>
<reference evidence="3 4" key="1">
    <citation type="journal article" date="2009" name="Science">
        <title>Green evolution and dynamic adaptations revealed by genomes of the marine picoeukaryotes Micromonas.</title>
        <authorList>
            <person name="Worden A.Z."/>
            <person name="Lee J.H."/>
            <person name="Mock T."/>
            <person name="Rouze P."/>
            <person name="Simmons M.P."/>
            <person name="Aerts A.L."/>
            <person name="Allen A.E."/>
            <person name="Cuvelier M.L."/>
            <person name="Derelle E."/>
            <person name="Everett M.V."/>
            <person name="Foulon E."/>
            <person name="Grimwood J."/>
            <person name="Gundlach H."/>
            <person name="Henrissat B."/>
            <person name="Napoli C."/>
            <person name="McDonald S.M."/>
            <person name="Parker M.S."/>
            <person name="Rombauts S."/>
            <person name="Salamov A."/>
            <person name="Von Dassow P."/>
            <person name="Badger J.H."/>
            <person name="Coutinho P.M."/>
            <person name="Demir E."/>
            <person name="Dubchak I."/>
            <person name="Gentemann C."/>
            <person name="Eikrem W."/>
            <person name="Gready J.E."/>
            <person name="John U."/>
            <person name="Lanier W."/>
            <person name="Lindquist E.A."/>
            <person name="Lucas S."/>
            <person name="Mayer K.F."/>
            <person name="Moreau H."/>
            <person name="Not F."/>
            <person name="Otillar R."/>
            <person name="Panaud O."/>
            <person name="Pangilinan J."/>
            <person name="Paulsen I."/>
            <person name="Piegu B."/>
            <person name="Poliakov A."/>
            <person name="Robbens S."/>
            <person name="Schmutz J."/>
            <person name="Toulza E."/>
            <person name="Wyss T."/>
            <person name="Zelensky A."/>
            <person name="Zhou K."/>
            <person name="Armbrust E.V."/>
            <person name="Bhattacharya D."/>
            <person name="Goodenough U.W."/>
            <person name="Van de Peer Y."/>
            <person name="Grigoriev I.V."/>
        </authorList>
    </citation>
    <scope>NUCLEOTIDE SEQUENCE [LARGE SCALE GENOMIC DNA]</scope>
    <source>
        <strain evidence="3 4">CCMP1545</strain>
    </source>
</reference>
<evidence type="ECO:0000256" key="1">
    <source>
        <dbReference type="SAM" id="MobiDB-lite"/>
    </source>
</evidence>
<feature type="compositionally biased region" description="Low complexity" evidence="1">
    <location>
        <begin position="996"/>
        <end position="1014"/>
    </location>
</feature>
<dbReference type="AlphaFoldDB" id="C1MWF5"/>
<dbReference type="CDD" id="cd00167">
    <property type="entry name" value="SANT"/>
    <property type="match status" value="2"/>
</dbReference>
<feature type="compositionally biased region" description="Pro residues" evidence="1">
    <location>
        <begin position="297"/>
        <end position="306"/>
    </location>
</feature>